<evidence type="ECO:0000256" key="1">
    <source>
        <dbReference type="ARBA" id="ARBA00022723"/>
    </source>
</evidence>
<evidence type="ECO:0000313" key="8">
    <source>
        <dbReference type="EMBL" id="EKE78018.1"/>
    </source>
</evidence>
<dbReference type="InterPro" id="IPR027417">
    <property type="entry name" value="P-loop_NTPase"/>
</dbReference>
<dbReference type="GO" id="GO:0140663">
    <property type="term" value="F:ATP-dependent FeS chaperone activity"/>
    <property type="evidence" value="ECO:0007669"/>
    <property type="project" value="InterPro"/>
</dbReference>
<comment type="subunit">
    <text evidence="7">Homodimer.</text>
</comment>
<evidence type="ECO:0000256" key="7">
    <source>
        <dbReference type="HAMAP-Rule" id="MF_02040"/>
    </source>
</evidence>
<proteinExistence type="inferred from homology"/>
<sequence length="344" mass="36278">MRFFSKATQPRLTEVLCPLTGLPLADLAQTLEESTATLRLRLPYPVAAFASELEEALKPVLAGRTLHLEGQLPAFAKSLGKAKNLIAVASGKGGVGKSTTTINLALALKALGLKVGVLDADLFGPSLPMMVGTRGQHPDSPDGKTMYPIEALGLYTQSIGYLVDDSDAAVWRGPMASTALLQLANETQWPELDLLLIDMPPGTGDIQLTVSQKLPLVGAVIVTTPQDLALSDAIKGMAMFDKVGVATLGLVENMSYHQCSQCGHQEHLFGDGGGVRLAAEKQVPLLGAIPLTLAIRQQTDGGQPLVVNAPDSHEAHCYMAAARKLLATLVKRPAVPAAIEVKMV</sequence>
<dbReference type="Pfam" id="PF10609">
    <property type="entry name" value="ParA"/>
    <property type="match status" value="1"/>
</dbReference>
<comment type="function">
    <text evidence="7">Binds and transfers iron-sulfur (Fe-S) clusters to target apoproteins. Can hydrolyze ATP.</text>
</comment>
<dbReference type="GO" id="GO:0016226">
    <property type="term" value="P:iron-sulfur cluster assembly"/>
    <property type="evidence" value="ECO:0007669"/>
    <property type="project" value="InterPro"/>
</dbReference>
<dbReference type="InterPro" id="IPR019591">
    <property type="entry name" value="Mrp/NBP35_ATP-bd"/>
</dbReference>
<keyword evidence="7" id="KW-0378">Hydrolase</keyword>
<protein>
    <recommendedName>
        <fullName evidence="7">Iron-sulfur cluster carrier protein</fullName>
    </recommendedName>
</protein>
<evidence type="ECO:0000256" key="6">
    <source>
        <dbReference type="ARBA" id="ARBA00024036"/>
    </source>
</evidence>
<dbReference type="HAMAP" id="MF_02040">
    <property type="entry name" value="Mrp_NBP35"/>
    <property type="match status" value="1"/>
</dbReference>
<keyword evidence="2 7" id="KW-0547">Nucleotide-binding</keyword>
<gene>
    <name evidence="8" type="ORF">B3C1_01120</name>
</gene>
<name>K2JRI4_9GAMM</name>
<dbReference type="PANTHER" id="PTHR42961">
    <property type="entry name" value="IRON-SULFUR PROTEIN NUBPL"/>
    <property type="match status" value="1"/>
</dbReference>
<keyword evidence="5 7" id="KW-0411">Iron-sulfur</keyword>
<dbReference type="AlphaFoldDB" id="K2JRI4"/>
<evidence type="ECO:0000256" key="3">
    <source>
        <dbReference type="ARBA" id="ARBA00022840"/>
    </source>
</evidence>
<keyword evidence="1 7" id="KW-0479">Metal-binding</keyword>
<dbReference type="GO" id="GO:0005524">
    <property type="term" value="F:ATP binding"/>
    <property type="evidence" value="ECO:0007669"/>
    <property type="project" value="UniProtKB-UniRule"/>
</dbReference>
<dbReference type="GO" id="GO:0005829">
    <property type="term" value="C:cytosol"/>
    <property type="evidence" value="ECO:0007669"/>
    <property type="project" value="TreeGrafter"/>
</dbReference>
<evidence type="ECO:0000256" key="2">
    <source>
        <dbReference type="ARBA" id="ARBA00022741"/>
    </source>
</evidence>
<keyword evidence="4 7" id="KW-0408">Iron</keyword>
<keyword evidence="3 7" id="KW-0067">ATP-binding</keyword>
<dbReference type="InterPro" id="IPR033756">
    <property type="entry name" value="YlxH/NBP35"/>
</dbReference>
<evidence type="ECO:0000313" key="9">
    <source>
        <dbReference type="Proteomes" id="UP000006755"/>
    </source>
</evidence>
<dbReference type="FunFam" id="3.40.50.300:FF:000418">
    <property type="entry name" value="Iron-sulfur cluster carrier protein"/>
    <property type="match status" value="1"/>
</dbReference>
<dbReference type="GO" id="GO:0016887">
    <property type="term" value="F:ATP hydrolysis activity"/>
    <property type="evidence" value="ECO:0007669"/>
    <property type="project" value="UniProtKB-UniRule"/>
</dbReference>
<dbReference type="GO" id="GO:0046872">
    <property type="term" value="F:metal ion binding"/>
    <property type="evidence" value="ECO:0007669"/>
    <property type="project" value="UniProtKB-KW"/>
</dbReference>
<organism evidence="8 9">
    <name type="scientific">Gallaecimonas xiamenensis 3-C-1</name>
    <dbReference type="NCBI Taxonomy" id="745411"/>
    <lineage>
        <taxon>Bacteria</taxon>
        <taxon>Pseudomonadati</taxon>
        <taxon>Pseudomonadota</taxon>
        <taxon>Gammaproteobacteria</taxon>
        <taxon>Enterobacterales</taxon>
        <taxon>Gallaecimonadaceae</taxon>
        <taxon>Gallaecimonas</taxon>
    </lineage>
</organism>
<comment type="caution">
    <text evidence="8">The sequence shown here is derived from an EMBL/GenBank/DDBJ whole genome shotgun (WGS) entry which is preliminary data.</text>
</comment>
<keyword evidence="9" id="KW-1185">Reference proteome</keyword>
<dbReference type="PATRIC" id="fig|745411.4.peg.217"/>
<dbReference type="CDD" id="cd02037">
    <property type="entry name" value="Mrp_NBP35"/>
    <property type="match status" value="1"/>
</dbReference>
<dbReference type="Proteomes" id="UP000006755">
    <property type="component" value="Unassembled WGS sequence"/>
</dbReference>
<dbReference type="SUPFAM" id="SSF52540">
    <property type="entry name" value="P-loop containing nucleoside triphosphate hydrolases"/>
    <property type="match status" value="1"/>
</dbReference>
<feature type="binding site" evidence="7">
    <location>
        <begin position="91"/>
        <end position="98"/>
    </location>
    <ligand>
        <name>ATP</name>
        <dbReference type="ChEBI" id="CHEBI:30616"/>
    </ligand>
</feature>
<comment type="similarity">
    <text evidence="6 7">Belongs to the Mrp/NBP35 ATP-binding proteins family.</text>
</comment>
<accession>K2JRI4</accession>
<dbReference type="Gene3D" id="3.40.50.300">
    <property type="entry name" value="P-loop containing nucleotide triphosphate hydrolases"/>
    <property type="match status" value="1"/>
</dbReference>
<reference evidence="8 9" key="1">
    <citation type="journal article" date="2012" name="J. Bacteriol.">
        <title>Genome Sequence of Gallaecimonas xiamenensis Type Strain 3-C-1.</title>
        <authorList>
            <person name="Lai Q."/>
            <person name="Wang L."/>
            <person name="Wang W."/>
            <person name="Shao Z."/>
        </authorList>
    </citation>
    <scope>NUCLEOTIDE SEQUENCE [LARGE SCALE GENOMIC DNA]</scope>
    <source>
        <strain evidence="8 9">3-C-1</strain>
    </source>
</reference>
<dbReference type="NCBIfam" id="NF008669">
    <property type="entry name" value="PRK11670.1"/>
    <property type="match status" value="1"/>
</dbReference>
<dbReference type="InterPro" id="IPR044304">
    <property type="entry name" value="NUBPL-like"/>
</dbReference>
<dbReference type="RefSeq" id="WP_008482340.1">
    <property type="nucleotide sequence ID" value="NZ_AMRI01000001.1"/>
</dbReference>
<dbReference type="GO" id="GO:0051539">
    <property type="term" value="F:4 iron, 4 sulfur cluster binding"/>
    <property type="evidence" value="ECO:0007669"/>
    <property type="project" value="TreeGrafter"/>
</dbReference>
<dbReference type="STRING" id="745411.B3C1_01120"/>
<dbReference type="PANTHER" id="PTHR42961:SF2">
    <property type="entry name" value="IRON-SULFUR PROTEIN NUBPL"/>
    <property type="match status" value="1"/>
</dbReference>
<evidence type="ECO:0000256" key="4">
    <source>
        <dbReference type="ARBA" id="ARBA00023004"/>
    </source>
</evidence>
<dbReference type="EMBL" id="AMRI01000001">
    <property type="protein sequence ID" value="EKE78018.1"/>
    <property type="molecule type" value="Genomic_DNA"/>
</dbReference>
<evidence type="ECO:0000256" key="5">
    <source>
        <dbReference type="ARBA" id="ARBA00023014"/>
    </source>
</evidence>
<dbReference type="eggNOG" id="COG0489">
    <property type="taxonomic scope" value="Bacteria"/>
</dbReference>